<feature type="transmembrane region" description="Helical" evidence="1">
    <location>
        <begin position="20"/>
        <end position="40"/>
    </location>
</feature>
<keyword evidence="1" id="KW-0812">Transmembrane</keyword>
<dbReference type="AlphaFoldDB" id="A0A9K3IZI0"/>
<keyword evidence="1" id="KW-1133">Transmembrane helix</keyword>
<comment type="caution">
    <text evidence="2">The sequence shown here is derived from an EMBL/GenBank/DDBJ whole genome shotgun (WGS) entry which is preliminary data.</text>
</comment>
<keyword evidence="3" id="KW-1185">Reference proteome</keyword>
<dbReference type="EMBL" id="MNCJ02000320">
    <property type="protein sequence ID" value="KAF5806049.1"/>
    <property type="molecule type" value="Genomic_DNA"/>
</dbReference>
<evidence type="ECO:0000313" key="2">
    <source>
        <dbReference type="EMBL" id="KAF5806049.1"/>
    </source>
</evidence>
<evidence type="ECO:0000313" key="3">
    <source>
        <dbReference type="Proteomes" id="UP000215914"/>
    </source>
</evidence>
<sequence>MARQGWWMVGIELQPTLQPASFETLSLSFVFIVSLIFSVSPVFANVLIHMCLCDGPIMMTVVALMRRWLFGF</sequence>
<reference evidence="2" key="1">
    <citation type="journal article" date="2017" name="Nature">
        <title>The sunflower genome provides insights into oil metabolism, flowering and Asterid evolution.</title>
        <authorList>
            <person name="Badouin H."/>
            <person name="Gouzy J."/>
            <person name="Grassa C.J."/>
            <person name="Murat F."/>
            <person name="Staton S.E."/>
            <person name="Cottret L."/>
            <person name="Lelandais-Briere C."/>
            <person name="Owens G.L."/>
            <person name="Carrere S."/>
            <person name="Mayjonade B."/>
            <person name="Legrand L."/>
            <person name="Gill N."/>
            <person name="Kane N.C."/>
            <person name="Bowers J.E."/>
            <person name="Hubner S."/>
            <person name="Bellec A."/>
            <person name="Berard A."/>
            <person name="Berges H."/>
            <person name="Blanchet N."/>
            <person name="Boniface M.C."/>
            <person name="Brunel D."/>
            <person name="Catrice O."/>
            <person name="Chaidir N."/>
            <person name="Claudel C."/>
            <person name="Donnadieu C."/>
            <person name="Faraut T."/>
            <person name="Fievet G."/>
            <person name="Helmstetter N."/>
            <person name="King M."/>
            <person name="Knapp S.J."/>
            <person name="Lai Z."/>
            <person name="Le Paslier M.C."/>
            <person name="Lippi Y."/>
            <person name="Lorenzon L."/>
            <person name="Mandel J.R."/>
            <person name="Marage G."/>
            <person name="Marchand G."/>
            <person name="Marquand E."/>
            <person name="Bret-Mestries E."/>
            <person name="Morien E."/>
            <person name="Nambeesan S."/>
            <person name="Nguyen T."/>
            <person name="Pegot-Espagnet P."/>
            <person name="Pouilly N."/>
            <person name="Raftis F."/>
            <person name="Sallet E."/>
            <person name="Schiex T."/>
            <person name="Thomas J."/>
            <person name="Vandecasteele C."/>
            <person name="Vares D."/>
            <person name="Vear F."/>
            <person name="Vautrin S."/>
            <person name="Crespi M."/>
            <person name="Mangin B."/>
            <person name="Burke J.M."/>
            <person name="Salse J."/>
            <person name="Munos S."/>
            <person name="Vincourt P."/>
            <person name="Rieseberg L.H."/>
            <person name="Langlade N.B."/>
        </authorList>
    </citation>
    <scope>NUCLEOTIDE SEQUENCE</scope>
    <source>
        <tissue evidence="2">Leaves</tissue>
    </source>
</reference>
<organism evidence="2 3">
    <name type="scientific">Helianthus annuus</name>
    <name type="common">Common sunflower</name>
    <dbReference type="NCBI Taxonomy" id="4232"/>
    <lineage>
        <taxon>Eukaryota</taxon>
        <taxon>Viridiplantae</taxon>
        <taxon>Streptophyta</taxon>
        <taxon>Embryophyta</taxon>
        <taxon>Tracheophyta</taxon>
        <taxon>Spermatophyta</taxon>
        <taxon>Magnoliopsida</taxon>
        <taxon>eudicotyledons</taxon>
        <taxon>Gunneridae</taxon>
        <taxon>Pentapetalae</taxon>
        <taxon>asterids</taxon>
        <taxon>campanulids</taxon>
        <taxon>Asterales</taxon>
        <taxon>Asteraceae</taxon>
        <taxon>Asteroideae</taxon>
        <taxon>Heliantheae alliance</taxon>
        <taxon>Heliantheae</taxon>
        <taxon>Helianthus</taxon>
    </lineage>
</organism>
<dbReference type="Proteomes" id="UP000215914">
    <property type="component" value="Unassembled WGS sequence"/>
</dbReference>
<evidence type="ECO:0008006" key="4">
    <source>
        <dbReference type="Google" id="ProtNLM"/>
    </source>
</evidence>
<evidence type="ECO:0000256" key="1">
    <source>
        <dbReference type="SAM" id="Phobius"/>
    </source>
</evidence>
<accession>A0A9K3IZI0</accession>
<reference evidence="2" key="2">
    <citation type="submission" date="2020-06" db="EMBL/GenBank/DDBJ databases">
        <title>Helianthus annuus Genome sequencing and assembly Release 2.</title>
        <authorList>
            <person name="Gouzy J."/>
            <person name="Langlade N."/>
            <person name="Munos S."/>
        </authorList>
    </citation>
    <scope>NUCLEOTIDE SEQUENCE</scope>
    <source>
        <tissue evidence="2">Leaves</tissue>
    </source>
</reference>
<proteinExistence type="predicted"/>
<protein>
    <recommendedName>
        <fullName evidence="4">Transmembrane protein</fullName>
    </recommendedName>
</protein>
<name>A0A9K3IZI0_HELAN</name>
<gene>
    <name evidence="2" type="ORF">HanXRQr2_Chr05g0216821</name>
</gene>
<keyword evidence="1" id="KW-0472">Membrane</keyword>
<dbReference type="Gramene" id="mRNA:HanXRQr2_Chr05g0216821">
    <property type="protein sequence ID" value="mRNA:HanXRQr2_Chr05g0216821"/>
    <property type="gene ID" value="HanXRQr2_Chr05g0216821"/>
</dbReference>